<dbReference type="AlphaFoldDB" id="A0AA43U297"/>
<dbReference type="EMBL" id="JAPUFD010000025">
    <property type="protein sequence ID" value="MDI1493352.1"/>
    <property type="molecule type" value="Genomic_DNA"/>
</dbReference>
<sequence length="182" mass="19708">MSNVNRSTSPVSPIESGQSRLPGSKAEGNKTKTTTVTVRPRTSSSSSAITLSSPRTARFAEATSVHSPIEPSKAGRNPFKDPPKPTTRHLMAQPQPSDVGFGYMADNRASKHASFTEVPMTPNSPLKSALKVPGTPGRLNPLSPTFQEEQVLEKSEEHTEKRNAKDLVWVLQATEMKEANSE</sequence>
<comment type="caution">
    <text evidence="2">The sequence shown here is derived from an EMBL/GenBank/DDBJ whole genome shotgun (WGS) entry which is preliminary data.</text>
</comment>
<evidence type="ECO:0000256" key="1">
    <source>
        <dbReference type="SAM" id="MobiDB-lite"/>
    </source>
</evidence>
<feature type="compositionally biased region" description="Polar residues" evidence="1">
    <location>
        <begin position="1"/>
        <end position="21"/>
    </location>
</feature>
<feature type="compositionally biased region" description="Basic and acidic residues" evidence="1">
    <location>
        <begin position="151"/>
        <end position="165"/>
    </location>
</feature>
<evidence type="ECO:0000313" key="3">
    <source>
        <dbReference type="Proteomes" id="UP001161017"/>
    </source>
</evidence>
<proteinExistence type="predicted"/>
<name>A0AA43U297_9LECA</name>
<dbReference type="PANTHER" id="PTHR42069">
    <property type="entry name" value="HYPHAL ANASTAMOSIS-8 PROTEIN"/>
    <property type="match status" value="1"/>
</dbReference>
<dbReference type="PANTHER" id="PTHR42069:SF1">
    <property type="entry name" value="MARVEL DOMAIN-CONTAINING PROTEIN"/>
    <property type="match status" value="1"/>
</dbReference>
<feature type="region of interest" description="Disordered" evidence="1">
    <location>
        <begin position="1"/>
        <end position="101"/>
    </location>
</feature>
<evidence type="ECO:0000313" key="2">
    <source>
        <dbReference type="EMBL" id="MDI1493352.1"/>
    </source>
</evidence>
<feature type="region of interest" description="Disordered" evidence="1">
    <location>
        <begin position="135"/>
        <end position="165"/>
    </location>
</feature>
<accession>A0AA43U297</accession>
<protein>
    <submittedName>
        <fullName evidence="2">Uncharacterized protein</fullName>
    </submittedName>
</protein>
<gene>
    <name evidence="2" type="ORF">OHK93_005140</name>
</gene>
<organism evidence="2 3">
    <name type="scientific">Ramalina farinacea</name>
    <dbReference type="NCBI Taxonomy" id="258253"/>
    <lineage>
        <taxon>Eukaryota</taxon>
        <taxon>Fungi</taxon>
        <taxon>Dikarya</taxon>
        <taxon>Ascomycota</taxon>
        <taxon>Pezizomycotina</taxon>
        <taxon>Lecanoromycetes</taxon>
        <taxon>OSLEUM clade</taxon>
        <taxon>Lecanoromycetidae</taxon>
        <taxon>Lecanorales</taxon>
        <taxon>Lecanorineae</taxon>
        <taxon>Ramalinaceae</taxon>
        <taxon>Ramalina</taxon>
    </lineage>
</organism>
<feature type="compositionally biased region" description="Low complexity" evidence="1">
    <location>
        <begin position="33"/>
        <end position="56"/>
    </location>
</feature>
<dbReference type="Proteomes" id="UP001161017">
    <property type="component" value="Unassembled WGS sequence"/>
</dbReference>
<reference evidence="2" key="1">
    <citation type="journal article" date="2023" name="Genome Biol. Evol.">
        <title>First Whole Genome Sequence and Flow Cytometry Genome Size Data for the Lichen-Forming Fungus Ramalina farinacea (Ascomycota).</title>
        <authorList>
            <person name="Llewellyn T."/>
            <person name="Mian S."/>
            <person name="Hill R."/>
            <person name="Leitch I.J."/>
            <person name="Gaya E."/>
        </authorList>
    </citation>
    <scope>NUCLEOTIDE SEQUENCE</scope>
    <source>
        <strain evidence="2">LIQ254RAFAR</strain>
    </source>
</reference>
<keyword evidence="3" id="KW-1185">Reference proteome</keyword>